<dbReference type="STRING" id="1823756.A4H34_09780"/>
<keyword evidence="2" id="KW-1185">Reference proteome</keyword>
<comment type="caution">
    <text evidence="1">The sequence shown here is derived from an EMBL/GenBank/DDBJ whole genome shotgun (WGS) entry which is preliminary data.</text>
</comment>
<organism evidence="1 2">
    <name type="scientific">Peptidiphaga gingivicola</name>
    <dbReference type="NCBI Taxonomy" id="2741497"/>
    <lineage>
        <taxon>Bacteria</taxon>
        <taxon>Bacillati</taxon>
        <taxon>Actinomycetota</taxon>
        <taxon>Actinomycetes</taxon>
        <taxon>Actinomycetales</taxon>
        <taxon>Actinomycetaceae</taxon>
        <taxon>Peptidiphaga</taxon>
    </lineage>
</organism>
<dbReference type="Proteomes" id="UP000078368">
    <property type="component" value="Unassembled WGS sequence"/>
</dbReference>
<dbReference type="AlphaFoldDB" id="A0A179B2B2"/>
<protein>
    <submittedName>
        <fullName evidence="1">Uncharacterized protein</fullName>
    </submittedName>
</protein>
<evidence type="ECO:0000313" key="2">
    <source>
        <dbReference type="Proteomes" id="UP000078368"/>
    </source>
</evidence>
<proteinExistence type="predicted"/>
<sequence length="105" mass="11331">MADLSLDPLPRIPVAREQLLKRTKRVGQTARLADPSLTPLNLTLIGFDHVNSHIPFGGKRAHDQAQSFGRAAVASDNTPEILRIDANLKQLATAVAPSTHIHVLG</sequence>
<reference evidence="1 2" key="1">
    <citation type="submission" date="2016-04" db="EMBL/GenBank/DDBJ databases">
        <title>Peptidophaga gingivicola gen. nov., sp. nov., isolated from human subgingival plaque.</title>
        <authorList>
            <person name="Beall C.J."/>
            <person name="Mokrzan E.M."/>
            <person name="Griffen A.L."/>
            <person name="Leys E.J."/>
        </authorList>
    </citation>
    <scope>NUCLEOTIDE SEQUENCE [LARGE SCALE GENOMIC DNA]</scope>
    <source>
        <strain evidence="1 2">BA112</strain>
    </source>
</reference>
<name>A0A179B2B2_9ACTO</name>
<gene>
    <name evidence="1" type="ORF">A4H34_09780</name>
</gene>
<accession>A0A179B2B2</accession>
<evidence type="ECO:0000313" key="1">
    <source>
        <dbReference type="EMBL" id="OAP85373.1"/>
    </source>
</evidence>
<dbReference type="EMBL" id="LVZK01000003">
    <property type="protein sequence ID" value="OAP85373.1"/>
    <property type="molecule type" value="Genomic_DNA"/>
</dbReference>